<dbReference type="InterPro" id="IPR016449">
    <property type="entry name" value="K_chnl_inward-rec_Kir"/>
</dbReference>
<evidence type="ECO:0000259" key="14">
    <source>
        <dbReference type="Pfam" id="PF01007"/>
    </source>
</evidence>
<evidence type="ECO:0000256" key="6">
    <source>
        <dbReference type="ARBA" id="ARBA00022958"/>
    </source>
</evidence>
<evidence type="ECO:0000256" key="3">
    <source>
        <dbReference type="ARBA" id="ARBA00022538"/>
    </source>
</evidence>
<proteinExistence type="inferred from homology"/>
<feature type="compositionally biased region" description="Polar residues" evidence="12">
    <location>
        <begin position="796"/>
        <end position="818"/>
    </location>
</feature>
<dbReference type="GO" id="GO:0034702">
    <property type="term" value="C:monoatomic ion channel complex"/>
    <property type="evidence" value="ECO:0007669"/>
    <property type="project" value="UniProtKB-KW"/>
</dbReference>
<evidence type="ECO:0000256" key="9">
    <source>
        <dbReference type="ARBA" id="ARBA00023136"/>
    </source>
</evidence>
<evidence type="ECO:0000313" key="16">
    <source>
        <dbReference type="EMBL" id="KAK9833028.1"/>
    </source>
</evidence>
<dbReference type="InterPro" id="IPR040445">
    <property type="entry name" value="Kir_TM"/>
</dbReference>
<evidence type="ECO:0000256" key="8">
    <source>
        <dbReference type="ARBA" id="ARBA00023065"/>
    </source>
</evidence>
<dbReference type="GO" id="GO:1990573">
    <property type="term" value="P:potassium ion import across plasma membrane"/>
    <property type="evidence" value="ECO:0007669"/>
    <property type="project" value="TreeGrafter"/>
</dbReference>
<feature type="transmembrane region" description="Helical" evidence="13">
    <location>
        <begin position="172"/>
        <end position="191"/>
    </location>
</feature>
<evidence type="ECO:0000256" key="11">
    <source>
        <dbReference type="RuleBase" id="RU003822"/>
    </source>
</evidence>
<keyword evidence="5 11" id="KW-0851">Voltage-gated channel</keyword>
<evidence type="ECO:0000256" key="2">
    <source>
        <dbReference type="ARBA" id="ARBA00022448"/>
    </source>
</evidence>
<feature type="transmembrane region" description="Helical" evidence="13">
    <location>
        <begin position="211"/>
        <end position="233"/>
    </location>
</feature>
<dbReference type="GO" id="GO:0005886">
    <property type="term" value="C:plasma membrane"/>
    <property type="evidence" value="ECO:0007669"/>
    <property type="project" value="TreeGrafter"/>
</dbReference>
<evidence type="ECO:0000256" key="12">
    <source>
        <dbReference type="SAM" id="MobiDB-lite"/>
    </source>
</evidence>
<keyword evidence="2 11" id="KW-0813">Transport</keyword>
<dbReference type="GO" id="GO:0005242">
    <property type="term" value="F:inward rectifier potassium channel activity"/>
    <property type="evidence" value="ECO:0007669"/>
    <property type="project" value="InterPro"/>
</dbReference>
<dbReference type="Gene3D" id="1.10.287.70">
    <property type="match status" value="1"/>
</dbReference>
<feature type="region of interest" description="Disordered" evidence="12">
    <location>
        <begin position="1"/>
        <end position="43"/>
    </location>
</feature>
<dbReference type="PRINTS" id="PR01320">
    <property type="entry name" value="KIRCHANNEL"/>
</dbReference>
<dbReference type="EMBL" id="JALJOS010000011">
    <property type="protein sequence ID" value="KAK9833028.1"/>
    <property type="molecule type" value="Genomic_DNA"/>
</dbReference>
<keyword evidence="7 13" id="KW-1133">Transmembrane helix</keyword>
<evidence type="ECO:0000256" key="5">
    <source>
        <dbReference type="ARBA" id="ARBA00022882"/>
    </source>
</evidence>
<keyword evidence="8 11" id="KW-0406">Ion transport</keyword>
<feature type="region of interest" description="Disordered" evidence="12">
    <location>
        <begin position="916"/>
        <end position="1004"/>
    </location>
</feature>
<name>A0AAW1RGT9_9CHLO</name>
<dbReference type="AlphaFoldDB" id="A0AAW1RGT9"/>
<accession>A0AAW1RGT9</accession>
<dbReference type="SUPFAM" id="SSF81296">
    <property type="entry name" value="E set domains"/>
    <property type="match status" value="2"/>
</dbReference>
<comment type="similarity">
    <text evidence="11">Belongs to the inward rectifier-type potassium channel (TC 1.A.2.1) family.</text>
</comment>
<evidence type="ECO:0000256" key="10">
    <source>
        <dbReference type="ARBA" id="ARBA00023303"/>
    </source>
</evidence>
<keyword evidence="17" id="KW-1185">Reference proteome</keyword>
<dbReference type="Proteomes" id="UP001438707">
    <property type="component" value="Unassembled WGS sequence"/>
</dbReference>
<evidence type="ECO:0000313" key="17">
    <source>
        <dbReference type="Proteomes" id="UP001438707"/>
    </source>
</evidence>
<dbReference type="PANTHER" id="PTHR11767:SF102">
    <property type="entry name" value="INWARDLY RECTIFYING POTASSIUM CHANNEL 1, ISOFORM F"/>
    <property type="match status" value="1"/>
</dbReference>
<sequence length="1004" mass="110224">MPLSHAGSGQGAGKLEPDAPPEDSLGPEQRTYMRRVGLPEPHKLTDAQKQMGVMPSPEWEPAQALNLGKSSTGRHHRFIGGTFDRGAGIYQDERFRHKRPSLVETGRHAGRSRVRFSNQEVLLFHQWTKDFFISAINTPLYKLVVIICVIYIATFFFFSAFWWIIVVSDSTCLYNTAGGLTYVEIFMFSFITQQTIGYGNTGPNSCWGAAWLIIIQTLVGMIMDAITIGIIFARISHPKNRGRSIAISDSACIARRDGILKFMFRIADLRSTQVVEPKVKAYLYTWGAGRTTAEGEHIPVRIEELDIGYIDAMLILPLIIEHTIDERSPLCGHTHDSLMAVAAEIIVTFEGTTEFGNPFMARQSYLPSEVHWGHEFKRIIIPPKPNDTRYMVDVAQFHEVEAHAAIKADTPSKTSRLVVSNALRTVPFPLLGENTLVLSDHMCLAPDENGHMSIMFRVGDTYGGNQFVDVSVRAYVYRWRPPQKGICGIPDDFEVKLLETGYSTGEDHLFLWLPVVCKHVIDDVSPLRSWLTPGGFERDHSSAIAVVVEGWMYSNSQERMRLRIYNVKNSVRPGHGFAPMVTPPHETPELKPRIDWSKFHHIRPLTAAAAKQDAKIAAQRQGSLQFPGMDDRPLVVPVGVTGMLGEAVSEPSFHGDRQSSPGVPEPPVQQDAPDLDPTAHTHTWDSARASNHHPLPNSGPVPTPRHAASLAPGPASQGAAVEHREHNGSLNPEPAITSPFAAQNSSPFHEEATESSLMRLSRDTVPHNAASAAELRHSAPGFHAAALMNNMPPHDQNASTIRSGNLSSTPNGDPSSLPNGDAGSTPKGDASSIPEHGYILGTDPETGSHINRSSIGRNSRRGSEPLTAFQIMFQGPDASPMPDEEEVPGTAVGSYSSTPEAGALSFMPFQDATSTFRKRTRGRPRVTFQQTKDMWDGQDEESGQGSSSRTMGQPHNSGLRGGSFTGQEQESVHRNSTSRAHHRLAKLFTTPSTPAHPADRDLPV</sequence>
<dbReference type="GO" id="GO:0034765">
    <property type="term" value="P:regulation of monoatomic ion transmembrane transport"/>
    <property type="evidence" value="ECO:0007669"/>
    <property type="project" value="TreeGrafter"/>
</dbReference>
<evidence type="ECO:0000256" key="4">
    <source>
        <dbReference type="ARBA" id="ARBA00022692"/>
    </source>
</evidence>
<comment type="caution">
    <text evidence="16">The sequence shown here is derived from an EMBL/GenBank/DDBJ whole genome shotgun (WGS) entry which is preliminary data.</text>
</comment>
<dbReference type="Gene3D" id="2.60.40.1400">
    <property type="entry name" value="G protein-activated inward rectifier potassium channel 1"/>
    <property type="match status" value="2"/>
</dbReference>
<dbReference type="Pfam" id="PF01007">
    <property type="entry name" value="IRK"/>
    <property type="match status" value="1"/>
</dbReference>
<evidence type="ECO:0000259" key="15">
    <source>
        <dbReference type="Pfam" id="PF17655"/>
    </source>
</evidence>
<comment type="subcellular location">
    <subcellularLocation>
        <location evidence="1 11">Membrane</location>
        <topology evidence="1 11">Multi-pass membrane protein</topology>
    </subcellularLocation>
</comment>
<evidence type="ECO:0000256" key="13">
    <source>
        <dbReference type="SAM" id="Phobius"/>
    </source>
</evidence>
<keyword evidence="9 13" id="KW-0472">Membrane</keyword>
<keyword evidence="4 11" id="KW-0812">Transmembrane</keyword>
<keyword evidence="10 11" id="KW-0407">Ion channel</keyword>
<dbReference type="PANTHER" id="PTHR11767">
    <property type="entry name" value="INWARD RECTIFIER POTASSIUM CHANNEL"/>
    <property type="match status" value="1"/>
</dbReference>
<feature type="domain" description="Inward rectifier potassium channel C-terminal" evidence="15">
    <location>
        <begin position="246"/>
        <end position="402"/>
    </location>
</feature>
<dbReference type="InterPro" id="IPR013518">
    <property type="entry name" value="K_chnl_inward-rec_Kir_cyto"/>
</dbReference>
<dbReference type="InterPro" id="IPR014756">
    <property type="entry name" value="Ig_E-set"/>
</dbReference>
<evidence type="ECO:0000256" key="1">
    <source>
        <dbReference type="ARBA" id="ARBA00004141"/>
    </source>
</evidence>
<dbReference type="SUPFAM" id="SSF81324">
    <property type="entry name" value="Voltage-gated potassium channels"/>
    <property type="match status" value="1"/>
</dbReference>
<dbReference type="InterPro" id="IPR041647">
    <property type="entry name" value="IRK_C"/>
</dbReference>
<feature type="region of interest" description="Disordered" evidence="12">
    <location>
        <begin position="648"/>
        <end position="757"/>
    </location>
</feature>
<protein>
    <submittedName>
        <fullName evidence="16">Uncharacterized protein</fullName>
    </submittedName>
</protein>
<keyword evidence="6 11" id="KW-0630">Potassium</keyword>
<dbReference type="Pfam" id="PF17655">
    <property type="entry name" value="IRK_C"/>
    <property type="match status" value="2"/>
</dbReference>
<reference evidence="16 17" key="1">
    <citation type="journal article" date="2024" name="Nat. Commun.">
        <title>Phylogenomics reveals the evolutionary origins of lichenization in chlorophyte algae.</title>
        <authorList>
            <person name="Puginier C."/>
            <person name="Libourel C."/>
            <person name="Otte J."/>
            <person name="Skaloud P."/>
            <person name="Haon M."/>
            <person name="Grisel S."/>
            <person name="Petersen M."/>
            <person name="Berrin J.G."/>
            <person name="Delaux P.M."/>
            <person name="Dal Grande F."/>
            <person name="Keller J."/>
        </authorList>
    </citation>
    <scope>NUCLEOTIDE SEQUENCE [LARGE SCALE GENOMIC DNA]</scope>
    <source>
        <strain evidence="16 17">SAG 2145</strain>
    </source>
</reference>
<evidence type="ECO:0000256" key="7">
    <source>
        <dbReference type="ARBA" id="ARBA00022989"/>
    </source>
</evidence>
<gene>
    <name evidence="16" type="ORF">WJX74_004724</name>
</gene>
<feature type="transmembrane region" description="Helical" evidence="13">
    <location>
        <begin position="140"/>
        <end position="165"/>
    </location>
</feature>
<feature type="compositionally biased region" description="Polar residues" evidence="12">
    <location>
        <begin position="965"/>
        <end position="978"/>
    </location>
</feature>
<feature type="region of interest" description="Disordered" evidence="12">
    <location>
        <begin position="786"/>
        <end position="863"/>
    </location>
</feature>
<keyword evidence="3 11" id="KW-0633">Potassium transport</keyword>
<feature type="domain" description="Inward rectifier potassium channel C-terminal" evidence="15">
    <location>
        <begin position="446"/>
        <end position="607"/>
    </location>
</feature>
<feature type="domain" description="Potassium channel inwardly rectifying transmembrane" evidence="14">
    <location>
        <begin position="110"/>
        <end position="238"/>
    </location>
</feature>
<organism evidence="16 17">
    <name type="scientific">Apatococcus lobatus</name>
    <dbReference type="NCBI Taxonomy" id="904363"/>
    <lineage>
        <taxon>Eukaryota</taxon>
        <taxon>Viridiplantae</taxon>
        <taxon>Chlorophyta</taxon>
        <taxon>core chlorophytes</taxon>
        <taxon>Trebouxiophyceae</taxon>
        <taxon>Chlorellales</taxon>
        <taxon>Chlorellaceae</taxon>
        <taxon>Apatococcus</taxon>
    </lineage>
</organism>